<accession>A0A286D5M8</accession>
<comment type="subcellular location">
    <subcellularLocation>
        <location evidence="1 10">Cell outer membrane</location>
        <topology evidence="1 10">Multi-pass membrane protein</topology>
    </subcellularLocation>
</comment>
<evidence type="ECO:0000256" key="9">
    <source>
        <dbReference type="ARBA" id="ARBA00023237"/>
    </source>
</evidence>
<keyword evidence="6" id="KW-0408">Iron</keyword>
<dbReference type="PANTHER" id="PTHR40980">
    <property type="entry name" value="PLUG DOMAIN-CONTAINING PROTEIN"/>
    <property type="match status" value="1"/>
</dbReference>
<dbReference type="Gene3D" id="2.170.130.10">
    <property type="entry name" value="TonB-dependent receptor, plug domain"/>
    <property type="match status" value="1"/>
</dbReference>
<keyword evidence="7 11" id="KW-0798">TonB box</keyword>
<evidence type="ECO:0000256" key="11">
    <source>
        <dbReference type="RuleBase" id="RU003357"/>
    </source>
</evidence>
<dbReference type="NCBIfam" id="TIGR01782">
    <property type="entry name" value="TonB-Xanth-Caul"/>
    <property type="match status" value="1"/>
</dbReference>
<dbReference type="InterPro" id="IPR000531">
    <property type="entry name" value="Beta-barrel_TonB"/>
</dbReference>
<dbReference type="Proteomes" id="UP000219374">
    <property type="component" value="Unassembled WGS sequence"/>
</dbReference>
<feature type="signal peptide" evidence="12">
    <location>
        <begin position="1"/>
        <end position="33"/>
    </location>
</feature>
<dbReference type="GO" id="GO:0009279">
    <property type="term" value="C:cell outer membrane"/>
    <property type="evidence" value="ECO:0007669"/>
    <property type="project" value="UniProtKB-SubCell"/>
</dbReference>
<evidence type="ECO:0000256" key="12">
    <source>
        <dbReference type="SAM" id="SignalP"/>
    </source>
</evidence>
<dbReference type="SUPFAM" id="SSF56935">
    <property type="entry name" value="Porins"/>
    <property type="match status" value="1"/>
</dbReference>
<evidence type="ECO:0000256" key="4">
    <source>
        <dbReference type="ARBA" id="ARBA00022496"/>
    </source>
</evidence>
<evidence type="ECO:0000313" key="14">
    <source>
        <dbReference type="EMBL" id="SOD53949.1"/>
    </source>
</evidence>
<dbReference type="InterPro" id="IPR010104">
    <property type="entry name" value="TonB_rcpt_bac"/>
</dbReference>
<proteinExistence type="inferred from homology"/>
<dbReference type="InterPro" id="IPR036942">
    <property type="entry name" value="Beta-barrel_TonB_sf"/>
</dbReference>
<keyword evidence="4" id="KW-0406">Ion transport</keyword>
<evidence type="ECO:0000256" key="7">
    <source>
        <dbReference type="ARBA" id="ARBA00023077"/>
    </source>
</evidence>
<reference evidence="14 15" key="1">
    <citation type="submission" date="2017-09" db="EMBL/GenBank/DDBJ databases">
        <authorList>
            <person name="Ehlers B."/>
            <person name="Leendertz F.H."/>
        </authorList>
    </citation>
    <scope>NUCLEOTIDE SEQUENCE [LARGE SCALE GENOMIC DNA]</scope>
    <source>
        <strain evidence="14 15">CGMCC 1.10978</strain>
    </source>
</reference>
<protein>
    <submittedName>
        <fullName evidence="14">TonB-dependent receptor</fullName>
    </submittedName>
</protein>
<keyword evidence="5 10" id="KW-0812">Transmembrane</keyword>
<evidence type="ECO:0000256" key="1">
    <source>
        <dbReference type="ARBA" id="ARBA00004571"/>
    </source>
</evidence>
<dbReference type="SMART" id="SM00965">
    <property type="entry name" value="STN"/>
    <property type="match status" value="1"/>
</dbReference>
<name>A0A286D5M8_9GAMM</name>
<evidence type="ECO:0000256" key="10">
    <source>
        <dbReference type="PROSITE-ProRule" id="PRU01360"/>
    </source>
</evidence>
<evidence type="ECO:0000313" key="15">
    <source>
        <dbReference type="Proteomes" id="UP000219374"/>
    </source>
</evidence>
<dbReference type="EMBL" id="OCND01000003">
    <property type="protein sequence ID" value="SOD53949.1"/>
    <property type="molecule type" value="Genomic_DNA"/>
</dbReference>
<dbReference type="InterPro" id="IPR037066">
    <property type="entry name" value="Plug_dom_sf"/>
</dbReference>
<sequence length="1031" mass="112506">MRRDAHTTPLDFTMRRILFLSIALALQATTTTAATAQEARIAAEAIPSQPLDRALNALSRQTGLQFVYSAQAAGNPQTRAIPAGLPPEQALKQLLDGTGLRYRYLNTSTVTIEADIAAGTAPAPAPATATPATGAVPDAAASPQAEAAVQLESVEVVGSYSRSLEQAVDIKRYNTGFSDSIVATDVADFPEQNLAEALQRMPGVTIERNKGLGSKVNVRGLPSEYTHVSINNLATASGSGGRDVEFDIFASEIIQQVTVQKSPTAADEEGGIAGSVQISTARPFDYSGRKLVVSAEGAHNSISEETDPKFSFLASDTWGDWGALVSFSTAQRTNRTDSTSGINFRPLSRFLGASGTRGSQAEAVLERDTNVVIDNRTDTGETNLIVFQDKVGDRVYLNDQDKWGATASLQYKPSNNFSLTFDAMVGGYDTTEDEYDAAAYSASSRSTLETIHEYDASTLSRYGMVVLRDVSYTATQHEFLSKERINKTDFSQYSLTLDWKGDSWDIDAMVGYSGAEKTLDYSNLKHVAYAPSRTRWTGDSGETIPSANPGTIDMYDSPQSYLFEAYETTLEKITDDKYAAQLDFSKALDLAFLPALRSVQFGARYTDKSKERNYGELKITGPGAGDSSWVNTRTLADSPLQWISDIVPGGAYSMKGLDWQQVSNDWARGFFRYPGFATPFEDGQYYRVDEEVASLYAMADLAFNVGSVPVSVNAGARYVDTSVLSFGYHPVQNPDGSTGYTDTPVSKKGSYKDVLPSINLTAELSDGLLLRAAASETLIRPALTDVAYKRTASWSSFRFTDGNPDLQPTYAKQWEIGLEKYLHNGGLLAASYFRKKIDGVVVNSLTGVVEDVAVYNANGTLNGYYDFDVYQPVNADGSYDVDGIELIAQLPLGMLHSALEGFGINANYTMLDSSLAGESDLGISTPMPGLAEKTYNFTVYYENDRFDARLSYNHKDEYVESIGYNMYPIWRDAYGQLDMSIGYRLTDTIKLSLKGINLTDEETTGYTMDPSFPTMYERSGRRISLGIRADF</sequence>
<keyword evidence="4" id="KW-0410">Iron transport</keyword>
<dbReference type="Pfam" id="PF00593">
    <property type="entry name" value="TonB_dep_Rec_b-barrel"/>
    <property type="match status" value="1"/>
</dbReference>
<evidence type="ECO:0000259" key="13">
    <source>
        <dbReference type="SMART" id="SM00965"/>
    </source>
</evidence>
<dbReference type="InterPro" id="IPR012910">
    <property type="entry name" value="Plug_dom"/>
</dbReference>
<feature type="chain" id="PRO_5012041190" evidence="12">
    <location>
        <begin position="34"/>
        <end position="1031"/>
    </location>
</feature>
<organism evidence="14 15">
    <name type="scientific">Pseudoxanthomonas wuyuanensis</name>
    <dbReference type="NCBI Taxonomy" id="1073196"/>
    <lineage>
        <taxon>Bacteria</taxon>
        <taxon>Pseudomonadati</taxon>
        <taxon>Pseudomonadota</taxon>
        <taxon>Gammaproteobacteria</taxon>
        <taxon>Lysobacterales</taxon>
        <taxon>Lysobacteraceae</taxon>
        <taxon>Pseudoxanthomonas</taxon>
    </lineage>
</organism>
<comment type="similarity">
    <text evidence="10 11">Belongs to the TonB-dependent receptor family.</text>
</comment>
<evidence type="ECO:0000256" key="5">
    <source>
        <dbReference type="ARBA" id="ARBA00022692"/>
    </source>
</evidence>
<evidence type="ECO:0000256" key="3">
    <source>
        <dbReference type="ARBA" id="ARBA00022452"/>
    </source>
</evidence>
<dbReference type="CDD" id="cd01347">
    <property type="entry name" value="ligand_gated_channel"/>
    <property type="match status" value="1"/>
</dbReference>
<dbReference type="GO" id="GO:0006826">
    <property type="term" value="P:iron ion transport"/>
    <property type="evidence" value="ECO:0007669"/>
    <property type="project" value="UniProtKB-KW"/>
</dbReference>
<evidence type="ECO:0000256" key="8">
    <source>
        <dbReference type="ARBA" id="ARBA00023136"/>
    </source>
</evidence>
<evidence type="ECO:0000256" key="6">
    <source>
        <dbReference type="ARBA" id="ARBA00023004"/>
    </source>
</evidence>
<keyword evidence="15" id="KW-1185">Reference proteome</keyword>
<keyword evidence="3 10" id="KW-1134">Transmembrane beta strand</keyword>
<dbReference type="PROSITE" id="PS52016">
    <property type="entry name" value="TONB_DEPENDENT_REC_3"/>
    <property type="match status" value="1"/>
</dbReference>
<keyword evidence="2 10" id="KW-0813">Transport</keyword>
<gene>
    <name evidence="14" type="ORF">SAMN06296416_10317</name>
</gene>
<keyword evidence="14" id="KW-0675">Receptor</keyword>
<dbReference type="Pfam" id="PF07715">
    <property type="entry name" value="Plug"/>
    <property type="match status" value="1"/>
</dbReference>
<keyword evidence="12" id="KW-0732">Signal</keyword>
<feature type="domain" description="Secretin/TonB short N-terminal" evidence="13">
    <location>
        <begin position="64"/>
        <end position="115"/>
    </location>
</feature>
<dbReference type="Gene3D" id="3.55.50.30">
    <property type="match status" value="1"/>
</dbReference>
<dbReference type="Gene3D" id="2.40.170.20">
    <property type="entry name" value="TonB-dependent receptor, beta-barrel domain"/>
    <property type="match status" value="1"/>
</dbReference>
<dbReference type="AlphaFoldDB" id="A0A286D5M8"/>
<dbReference type="InterPro" id="IPR011662">
    <property type="entry name" value="Secretin/TonB_short_N"/>
</dbReference>
<keyword evidence="8 10" id="KW-0472">Membrane</keyword>
<dbReference type="InterPro" id="IPR039426">
    <property type="entry name" value="TonB-dep_rcpt-like"/>
</dbReference>
<evidence type="ECO:0000256" key="2">
    <source>
        <dbReference type="ARBA" id="ARBA00022448"/>
    </source>
</evidence>
<dbReference type="PANTHER" id="PTHR40980:SF3">
    <property type="entry name" value="TONB-DEPENDENT RECEPTOR-LIKE BETA-BARREL DOMAIN-CONTAINING PROTEIN"/>
    <property type="match status" value="1"/>
</dbReference>
<keyword evidence="9 10" id="KW-0998">Cell outer membrane</keyword>